<accession>A0A2A5WHF7</accession>
<feature type="region of interest" description="Disordered" evidence="1">
    <location>
        <begin position="112"/>
        <end position="143"/>
    </location>
</feature>
<dbReference type="Proteomes" id="UP000219327">
    <property type="component" value="Unassembled WGS sequence"/>
</dbReference>
<dbReference type="PANTHER" id="PTHR33336">
    <property type="entry name" value="QUINOL MONOOXYGENASE YGIN-RELATED"/>
    <property type="match status" value="1"/>
</dbReference>
<protein>
    <submittedName>
        <fullName evidence="3">Antibiotic biosynthesis monooxygenase</fullName>
    </submittedName>
</protein>
<comment type="caution">
    <text evidence="3">The sequence shown here is derived from an EMBL/GenBank/DDBJ whole genome shotgun (WGS) entry which is preliminary data.</text>
</comment>
<feature type="compositionally biased region" description="Acidic residues" evidence="1">
    <location>
        <begin position="118"/>
        <end position="129"/>
    </location>
</feature>
<evidence type="ECO:0000313" key="4">
    <source>
        <dbReference type="Proteomes" id="UP000219327"/>
    </source>
</evidence>
<dbReference type="Gene3D" id="3.30.70.100">
    <property type="match status" value="1"/>
</dbReference>
<dbReference type="GO" id="GO:0004497">
    <property type="term" value="F:monooxygenase activity"/>
    <property type="evidence" value="ECO:0007669"/>
    <property type="project" value="UniProtKB-KW"/>
</dbReference>
<keyword evidence="3" id="KW-0503">Monooxygenase</keyword>
<name>A0A2A5WHF7_9GAMM</name>
<keyword evidence="3" id="KW-0560">Oxidoreductase</keyword>
<sequence length="143" mass="16373">MAPPDFPCIIGANRQNCGNQMIIVHGTFPIRAEVRDDAISLMREMIVASRSECGCVSYEFYVGLTDPNTLLLFQEWESVEALQGHYETDHMEDFLKALPDILNGEITTRRYEVRSQDNDQDEFEDEDLLEPPSAPEPKDRIIH</sequence>
<dbReference type="Pfam" id="PF03992">
    <property type="entry name" value="ABM"/>
    <property type="match status" value="1"/>
</dbReference>
<dbReference type="InterPro" id="IPR011008">
    <property type="entry name" value="Dimeric_a/b-barrel"/>
</dbReference>
<dbReference type="AlphaFoldDB" id="A0A2A5WHF7"/>
<proteinExistence type="predicted"/>
<dbReference type="InterPro" id="IPR050744">
    <property type="entry name" value="AI-2_Isomerase_LsrG"/>
</dbReference>
<organism evidence="3 4">
    <name type="scientific">OM182 bacterium MED-G24</name>
    <dbReference type="NCBI Taxonomy" id="1986255"/>
    <lineage>
        <taxon>Bacteria</taxon>
        <taxon>Pseudomonadati</taxon>
        <taxon>Pseudomonadota</taxon>
        <taxon>Gammaproteobacteria</taxon>
        <taxon>OMG group</taxon>
        <taxon>OM182 clade</taxon>
    </lineage>
</organism>
<evidence type="ECO:0000259" key="2">
    <source>
        <dbReference type="PROSITE" id="PS51725"/>
    </source>
</evidence>
<dbReference type="EMBL" id="NTKD01000084">
    <property type="protein sequence ID" value="PDH35707.1"/>
    <property type="molecule type" value="Genomic_DNA"/>
</dbReference>
<reference evidence="3 4" key="1">
    <citation type="submission" date="2017-08" db="EMBL/GenBank/DDBJ databases">
        <title>Fine stratification of microbial communities through a metagenomic profile of the photic zone.</title>
        <authorList>
            <person name="Haro-Moreno J.M."/>
            <person name="Lopez-Perez M."/>
            <person name="De La Torre J."/>
            <person name="Picazo A."/>
            <person name="Camacho A."/>
            <person name="Rodriguez-Valera F."/>
        </authorList>
    </citation>
    <scope>NUCLEOTIDE SEQUENCE [LARGE SCALE GENOMIC DNA]</scope>
    <source>
        <strain evidence="3">MED-G24</strain>
    </source>
</reference>
<evidence type="ECO:0000256" key="1">
    <source>
        <dbReference type="SAM" id="MobiDB-lite"/>
    </source>
</evidence>
<dbReference type="InterPro" id="IPR007138">
    <property type="entry name" value="ABM_dom"/>
</dbReference>
<evidence type="ECO:0000313" key="3">
    <source>
        <dbReference type="EMBL" id="PDH35707.1"/>
    </source>
</evidence>
<feature type="domain" description="ABM" evidence="2">
    <location>
        <begin position="22"/>
        <end position="113"/>
    </location>
</feature>
<dbReference type="PANTHER" id="PTHR33336:SF15">
    <property type="entry name" value="ABM DOMAIN-CONTAINING PROTEIN"/>
    <property type="match status" value="1"/>
</dbReference>
<dbReference type="SUPFAM" id="SSF54909">
    <property type="entry name" value="Dimeric alpha+beta barrel"/>
    <property type="match status" value="1"/>
</dbReference>
<dbReference type="PROSITE" id="PS51725">
    <property type="entry name" value="ABM"/>
    <property type="match status" value="1"/>
</dbReference>
<gene>
    <name evidence="3" type="ORF">CNE99_10785</name>
</gene>